<gene>
    <name evidence="1" type="ORF">CO662_21935</name>
</gene>
<evidence type="ECO:0000313" key="2">
    <source>
        <dbReference type="Proteomes" id="UP000219972"/>
    </source>
</evidence>
<dbReference type="EMBL" id="NWSL01000014">
    <property type="protein sequence ID" value="PDS49736.1"/>
    <property type="molecule type" value="Genomic_DNA"/>
</dbReference>
<evidence type="ECO:0008006" key="3">
    <source>
        <dbReference type="Google" id="ProtNLM"/>
    </source>
</evidence>
<dbReference type="Proteomes" id="UP000219972">
    <property type="component" value="Unassembled WGS sequence"/>
</dbReference>
<organism evidence="1 2">
    <name type="scientific">Rhizobium anhuiense</name>
    <dbReference type="NCBI Taxonomy" id="1184720"/>
    <lineage>
        <taxon>Bacteria</taxon>
        <taxon>Pseudomonadati</taxon>
        <taxon>Pseudomonadota</taxon>
        <taxon>Alphaproteobacteria</taxon>
        <taxon>Hyphomicrobiales</taxon>
        <taxon>Rhizobiaceae</taxon>
        <taxon>Rhizobium/Agrobacterium group</taxon>
        <taxon>Rhizobium</taxon>
    </lineage>
</organism>
<protein>
    <recommendedName>
        <fullName evidence="3">DUF982 domain-containing protein</fullName>
    </recommendedName>
</protein>
<name>A0ABX4J3I8_9HYPH</name>
<sequence>MIATSPVPLRIEGVTTRLLEPFPVETEGGRAVELFVESLALLQAPSRSRNELDAAREITRLVDGNPLAIDLAASRALELGVTTVL</sequence>
<comment type="caution">
    <text evidence="1">The sequence shown here is derived from an EMBL/GenBank/DDBJ whole genome shotgun (WGS) entry which is preliminary data.</text>
</comment>
<keyword evidence="2" id="KW-1185">Reference proteome</keyword>
<accession>A0ABX4J3I8</accession>
<proteinExistence type="predicted"/>
<reference evidence="1 2" key="1">
    <citation type="submission" date="2017-09" db="EMBL/GenBank/DDBJ databases">
        <title>Comparative genomics of rhizobia isolated from Phaseolus vulgaris in China.</title>
        <authorList>
            <person name="Tong W."/>
        </authorList>
    </citation>
    <scope>NUCLEOTIDE SEQUENCE [LARGE SCALE GENOMIC DNA]</scope>
    <source>
        <strain evidence="1 2">Y27</strain>
    </source>
</reference>
<evidence type="ECO:0000313" key="1">
    <source>
        <dbReference type="EMBL" id="PDS49736.1"/>
    </source>
</evidence>